<dbReference type="EMBL" id="JAHCVJ010000001">
    <property type="protein sequence ID" value="MBT0663195.1"/>
    <property type="molecule type" value="Genomic_DNA"/>
</dbReference>
<gene>
    <name evidence="2" type="ORF">KI809_02680</name>
</gene>
<dbReference type="PROSITE" id="PS51257">
    <property type="entry name" value="PROKAR_LIPOPROTEIN"/>
    <property type="match status" value="1"/>
</dbReference>
<dbReference type="InterPro" id="IPR008258">
    <property type="entry name" value="Transglycosylase_SLT_dom_1"/>
</dbReference>
<feature type="domain" description="Transglycosylase SLT" evidence="1">
    <location>
        <begin position="116"/>
        <end position="179"/>
    </location>
</feature>
<sequence>MNRKTLYGCFTVFAGILMVVGVSSCNRANLVQQAPQPVAAVDTELDLEIRRVMEKGNSLEERKAQIPAIAAAFARRTDPERARWLAALCYLKTLGTKFSPIDIAEIALVETGGHGLSGRAVSHKGALGVWQLMPHRAASHGYSPEEMLNDEKCAEAAVRELASKLAMANGNLVRAKKLYCGVGPQADAYEVKRRQIRKEILADITKAAPQRAELRYRIERPS</sequence>
<accession>A0AAW4L071</accession>
<comment type="caution">
    <text evidence="2">The sequence shown here is derived from an EMBL/GenBank/DDBJ whole genome shotgun (WGS) entry which is preliminary data.</text>
</comment>
<reference evidence="2 3" key="1">
    <citation type="submission" date="2021-05" db="EMBL/GenBank/DDBJ databases">
        <title>The draft genome of Geobacter pelophilus DSM 12255.</title>
        <authorList>
            <person name="Xu Z."/>
            <person name="Masuda Y."/>
            <person name="Itoh H."/>
            <person name="Senoo K."/>
        </authorList>
    </citation>
    <scope>NUCLEOTIDE SEQUENCE [LARGE SCALE GENOMIC DNA]</scope>
    <source>
        <strain evidence="2 3">DSM 12255</strain>
    </source>
</reference>
<proteinExistence type="predicted"/>
<dbReference type="Proteomes" id="UP000811899">
    <property type="component" value="Unassembled WGS sequence"/>
</dbReference>
<dbReference type="Gene3D" id="1.10.530.10">
    <property type="match status" value="1"/>
</dbReference>
<dbReference type="AlphaFoldDB" id="A0AAW4L071"/>
<evidence type="ECO:0000259" key="1">
    <source>
        <dbReference type="Pfam" id="PF01464"/>
    </source>
</evidence>
<dbReference type="InterPro" id="IPR023346">
    <property type="entry name" value="Lysozyme-like_dom_sf"/>
</dbReference>
<evidence type="ECO:0000313" key="3">
    <source>
        <dbReference type="Proteomes" id="UP000811899"/>
    </source>
</evidence>
<organism evidence="2 3">
    <name type="scientific">Geoanaerobacter pelophilus</name>
    <dbReference type="NCBI Taxonomy" id="60036"/>
    <lineage>
        <taxon>Bacteria</taxon>
        <taxon>Pseudomonadati</taxon>
        <taxon>Thermodesulfobacteriota</taxon>
        <taxon>Desulfuromonadia</taxon>
        <taxon>Geobacterales</taxon>
        <taxon>Geobacteraceae</taxon>
        <taxon>Geoanaerobacter</taxon>
    </lineage>
</organism>
<name>A0AAW4L071_9BACT</name>
<evidence type="ECO:0000313" key="2">
    <source>
        <dbReference type="EMBL" id="MBT0663195.1"/>
    </source>
</evidence>
<protein>
    <submittedName>
        <fullName evidence="2">Transglycosylase SLT domain-containing protein</fullName>
    </submittedName>
</protein>
<dbReference type="SUPFAM" id="SSF53955">
    <property type="entry name" value="Lysozyme-like"/>
    <property type="match status" value="1"/>
</dbReference>
<dbReference type="Pfam" id="PF01464">
    <property type="entry name" value="SLT"/>
    <property type="match status" value="1"/>
</dbReference>
<keyword evidence="3" id="KW-1185">Reference proteome</keyword>